<comment type="caution">
    <text evidence="1">The sequence shown here is derived from an EMBL/GenBank/DDBJ whole genome shotgun (WGS) entry which is preliminary data.</text>
</comment>
<organism evidence="1 2">
    <name type="scientific">Microbacterium testaceum</name>
    <name type="common">Aureobacterium testaceum</name>
    <name type="synonym">Brevibacterium testaceum</name>
    <dbReference type="NCBI Taxonomy" id="2033"/>
    <lineage>
        <taxon>Bacteria</taxon>
        <taxon>Bacillati</taxon>
        <taxon>Actinomycetota</taxon>
        <taxon>Actinomycetes</taxon>
        <taxon>Micrococcales</taxon>
        <taxon>Microbacteriaceae</taxon>
        <taxon>Microbacterium</taxon>
    </lineage>
</organism>
<evidence type="ECO:0000313" key="2">
    <source>
        <dbReference type="Proteomes" id="UP000244649"/>
    </source>
</evidence>
<name>A0A2T7WV30_MICTE</name>
<dbReference type="Proteomes" id="UP000244649">
    <property type="component" value="Unassembled WGS sequence"/>
</dbReference>
<evidence type="ECO:0008006" key="3">
    <source>
        <dbReference type="Google" id="ProtNLM"/>
    </source>
</evidence>
<reference evidence="1 2" key="1">
    <citation type="submission" date="2018-04" db="EMBL/GenBank/DDBJ databases">
        <authorList>
            <person name="Go L.Y."/>
            <person name="Mitchell J.A."/>
        </authorList>
    </citation>
    <scope>NUCLEOTIDE SEQUENCE [LARGE SCALE GENOMIC DNA]</scope>
    <source>
        <strain evidence="1 2">TPD7010</strain>
    </source>
</reference>
<sequence>MSTFSVDPDALTSTAGVARKLVDAAAAGTPTERPADVGHDILADAIGHFASRTDDAWRARVDDLRRIPDALDDSASTYENADNEAAAVVRRADGGL</sequence>
<dbReference type="AlphaFoldDB" id="A0A2T7WV30"/>
<gene>
    <name evidence="1" type="ORF">DC432_04685</name>
</gene>
<dbReference type="EMBL" id="QDFT01000007">
    <property type="protein sequence ID" value="PVE77760.1"/>
    <property type="molecule type" value="Genomic_DNA"/>
</dbReference>
<evidence type="ECO:0000313" key="1">
    <source>
        <dbReference type="EMBL" id="PVE77760.1"/>
    </source>
</evidence>
<accession>A0A2T7WV30</accession>
<dbReference type="RefSeq" id="WP_116536888.1">
    <property type="nucleotide sequence ID" value="NZ_QDFT01000007.1"/>
</dbReference>
<protein>
    <recommendedName>
        <fullName evidence="3">Excreted virulence factor EspC, type VII ESX diderm</fullName>
    </recommendedName>
</protein>
<proteinExistence type="predicted"/>